<evidence type="ECO:0000256" key="3">
    <source>
        <dbReference type="SAM" id="Coils"/>
    </source>
</evidence>
<dbReference type="InterPro" id="IPR014002">
    <property type="entry name" value="Agenet_dom_plant"/>
</dbReference>
<dbReference type="PANTHER" id="PTHR31917:SF153">
    <property type="entry name" value="DUF724 DOMAIN-CONTAINING PROTEIN 3-RELATED"/>
    <property type="match status" value="1"/>
</dbReference>
<reference evidence="5" key="1">
    <citation type="journal article" date="2016" name="Nat. Genet.">
        <title>A high-quality carrot genome assembly provides new insights into carotenoid accumulation and asterid genome evolution.</title>
        <authorList>
            <person name="Iorizzo M."/>
            <person name="Ellison S."/>
            <person name="Senalik D."/>
            <person name="Zeng P."/>
            <person name="Satapoomin P."/>
            <person name="Huang J."/>
            <person name="Bowman M."/>
            <person name="Iovene M."/>
            <person name="Sanseverino W."/>
            <person name="Cavagnaro P."/>
            <person name="Yildiz M."/>
            <person name="Macko-Podgorni A."/>
            <person name="Moranska E."/>
            <person name="Grzebelus E."/>
            <person name="Grzebelus D."/>
            <person name="Ashrafi H."/>
            <person name="Zheng Z."/>
            <person name="Cheng S."/>
            <person name="Spooner D."/>
            <person name="Van Deynze A."/>
            <person name="Simon P."/>
        </authorList>
    </citation>
    <scope>NUCLEOTIDE SEQUENCE</scope>
    <source>
        <tissue evidence="5">Leaf</tissue>
    </source>
</reference>
<feature type="region of interest" description="Disordered" evidence="4">
    <location>
        <begin position="213"/>
        <end position="234"/>
    </location>
</feature>
<keyword evidence="2" id="KW-0341">Growth regulation</keyword>
<dbReference type="Pfam" id="PF05266">
    <property type="entry name" value="DUF724"/>
    <property type="match status" value="1"/>
</dbReference>
<dbReference type="CDD" id="cd20406">
    <property type="entry name" value="Tudor_Agenet_AtDUF_rpt2_4"/>
    <property type="match status" value="1"/>
</dbReference>
<proteinExistence type="predicted"/>
<keyword evidence="1" id="KW-0813">Transport</keyword>
<dbReference type="SMART" id="SM00743">
    <property type="entry name" value="Agenet"/>
    <property type="match status" value="2"/>
</dbReference>
<keyword evidence="3" id="KW-0175">Coiled coil</keyword>
<feature type="coiled-coil region" evidence="3">
    <location>
        <begin position="271"/>
        <end position="349"/>
    </location>
</feature>
<evidence type="ECO:0000313" key="5">
    <source>
        <dbReference type="EMBL" id="WOG88813.1"/>
    </source>
</evidence>
<dbReference type="OMA" id="HKVEHEN"/>
<dbReference type="EMBL" id="CP093344">
    <property type="protein sequence ID" value="WOG88813.1"/>
    <property type="molecule type" value="Genomic_DNA"/>
</dbReference>
<dbReference type="AlphaFoldDB" id="A0A162AV17"/>
<dbReference type="InterPro" id="IPR007930">
    <property type="entry name" value="DUF724"/>
</dbReference>
<dbReference type="InterPro" id="IPR008395">
    <property type="entry name" value="Agenet-like_dom"/>
</dbReference>
<keyword evidence="6" id="KW-1185">Reference proteome</keyword>
<evidence type="ECO:0000256" key="4">
    <source>
        <dbReference type="SAM" id="MobiDB-lite"/>
    </source>
</evidence>
<name>A0A162AV17_DAUCS</name>
<dbReference type="Pfam" id="PF05641">
    <property type="entry name" value="Agenet"/>
    <property type="match status" value="1"/>
</dbReference>
<organism evidence="5 6">
    <name type="scientific">Daucus carota subsp. sativus</name>
    <name type="common">Carrot</name>
    <dbReference type="NCBI Taxonomy" id="79200"/>
    <lineage>
        <taxon>Eukaryota</taxon>
        <taxon>Viridiplantae</taxon>
        <taxon>Streptophyta</taxon>
        <taxon>Embryophyta</taxon>
        <taxon>Tracheophyta</taxon>
        <taxon>Spermatophyta</taxon>
        <taxon>Magnoliopsida</taxon>
        <taxon>eudicotyledons</taxon>
        <taxon>Gunneridae</taxon>
        <taxon>Pentapetalae</taxon>
        <taxon>asterids</taxon>
        <taxon>campanulids</taxon>
        <taxon>Apiales</taxon>
        <taxon>Apiaceae</taxon>
        <taxon>Apioideae</taxon>
        <taxon>Scandiceae</taxon>
        <taxon>Daucinae</taxon>
        <taxon>Daucus</taxon>
        <taxon>Daucus sect. Daucus</taxon>
    </lineage>
</organism>
<protein>
    <submittedName>
        <fullName evidence="5">Uncharacterized protein</fullName>
    </submittedName>
</protein>
<gene>
    <name evidence="5" type="ORF">DCAR_0208048</name>
</gene>
<feature type="compositionally biased region" description="Basic and acidic residues" evidence="4">
    <location>
        <begin position="224"/>
        <end position="233"/>
    </location>
</feature>
<dbReference type="PANTHER" id="PTHR31917">
    <property type="entry name" value="AGENET DOMAIN-CONTAINING PROTEIN-RELATED"/>
    <property type="match status" value="1"/>
</dbReference>
<evidence type="ECO:0000313" key="6">
    <source>
        <dbReference type="Proteomes" id="UP000077755"/>
    </source>
</evidence>
<dbReference type="Gramene" id="KZN06293">
    <property type="protein sequence ID" value="KZN06293"/>
    <property type="gene ID" value="DCAR_007130"/>
</dbReference>
<accession>A0A162AV17</accession>
<dbReference type="Proteomes" id="UP000077755">
    <property type="component" value="Chromosome 2"/>
</dbReference>
<reference evidence="5" key="2">
    <citation type="submission" date="2022-03" db="EMBL/GenBank/DDBJ databases">
        <title>Draft title - Genomic analysis of global carrot germplasm unveils the trajectory of domestication and the origin of high carotenoid orange carrot.</title>
        <authorList>
            <person name="Iorizzo M."/>
            <person name="Ellison S."/>
            <person name="Senalik D."/>
            <person name="Macko-Podgorni A."/>
            <person name="Grzebelus D."/>
            <person name="Bostan H."/>
            <person name="Rolling W."/>
            <person name="Curaba J."/>
            <person name="Simon P."/>
        </authorList>
    </citation>
    <scope>NUCLEOTIDE SEQUENCE</scope>
    <source>
        <tissue evidence="5">Leaf</tissue>
    </source>
</reference>
<sequence>MMFVFFDLLKSQQRTGTMFTEGTAVEVSFQEENHNVWHVGTVMKVTGINKCLVNFQCPGDGNGYRGQEFALSDVRPSPPCVQDNSFALREEVEAYFECCWWGGVIKKLLGDKKYCVLIKHSKKEMEIDHVNLRPSMIWADGKWSDEAKVANRPGMLTRQSVRLNRLKTRAEEQQSGNRCALTEKKDYTEVHVEEIVEKKCTTKEVDLSVKEVKGARSTKNSEVPQKKQSRDQEIPDFSSDIAVIERGLKSLDEYKSHGFDVEKVQASLNQLLLKKQQADEFQREYEDIRSKIANSVDNGELDEEISQLCQEFRETEKKLSEAKQKSEALAALQSKQDTLAENVKILQAEFESLVGSLL</sequence>
<evidence type="ECO:0000256" key="2">
    <source>
        <dbReference type="ARBA" id="ARBA00022604"/>
    </source>
</evidence>
<evidence type="ECO:0000256" key="1">
    <source>
        <dbReference type="ARBA" id="ARBA00022448"/>
    </source>
</evidence>